<dbReference type="PANTHER" id="PTHR30015:SF7">
    <property type="entry name" value="TYPE IV METHYL-DIRECTED RESTRICTION ENZYME ECOKMRR"/>
    <property type="match status" value="1"/>
</dbReference>
<dbReference type="EMBL" id="JABZXS010000198">
    <property type="protein sequence ID" value="MBF1674199.1"/>
    <property type="molecule type" value="Genomic_DNA"/>
</dbReference>
<organism evidence="2 3">
    <name type="scientific">Rothia mucilaginosa</name>
    <dbReference type="NCBI Taxonomy" id="43675"/>
    <lineage>
        <taxon>Bacteria</taxon>
        <taxon>Bacillati</taxon>
        <taxon>Actinomycetota</taxon>
        <taxon>Actinomycetes</taxon>
        <taxon>Micrococcales</taxon>
        <taxon>Micrococcaceae</taxon>
        <taxon>Rothia</taxon>
    </lineage>
</organism>
<evidence type="ECO:0000256" key="1">
    <source>
        <dbReference type="SAM" id="MobiDB-lite"/>
    </source>
</evidence>
<accession>A0A8F7XW00</accession>
<keyword evidence="2" id="KW-0255">Endonuclease</keyword>
<keyword evidence="2" id="KW-0540">Nuclease</keyword>
<dbReference type="REBASE" id="511175">
    <property type="entry name" value="Rmu405MrrP"/>
</dbReference>
<proteinExistence type="predicted"/>
<gene>
    <name evidence="2" type="ORF">HXO65_08380</name>
</gene>
<dbReference type="InterPro" id="IPR052906">
    <property type="entry name" value="Type_IV_Methyl-Rstrct_Enzyme"/>
</dbReference>
<dbReference type="InterPro" id="IPR007560">
    <property type="entry name" value="Restrct_endonuc_IV_Mrr"/>
</dbReference>
<dbReference type="InterPro" id="IPR025745">
    <property type="entry name" value="Mrr-like_N_dom"/>
</dbReference>
<sequence length="331" mass="35888">MTAQSPDTTEVELPKFYEFIPSILAYLSDGNSRTNKEIYSAVAERYPLSDEQLLPYLPNGKRPVYVDRISWGLTYLKMFGAVDSPRRGQQVISDEGLKLIEAHPGGIPDDVVAHIVRSARSTRERSQSDSSEQDPQETPKTATKTVAVTTAPSEVSDSTPQELIDESITQIESALTHDILERVRAMSPTAFEHLVVDVLLAMGYGGPAGRGTVTPASNDGGVDGIIDQDALGLSKIYVQAKRYAKDNVVGRPALQSFVGALHGKATQGVFITSSSYTSDARGYAEELGGGVSLVLIDGEHLARLMIKYGVGVQVARTYTIMKLDEDFFDEA</sequence>
<dbReference type="PANTHER" id="PTHR30015">
    <property type="entry name" value="MRR RESTRICTION SYSTEM PROTEIN"/>
    <property type="match status" value="1"/>
</dbReference>
<dbReference type="InterPro" id="IPR011856">
    <property type="entry name" value="tRNA_endonuc-like_dom_sf"/>
</dbReference>
<evidence type="ECO:0000313" key="2">
    <source>
        <dbReference type="EMBL" id="MBF1674199.1"/>
    </source>
</evidence>
<dbReference type="Pfam" id="PF04471">
    <property type="entry name" value="Mrr_cat"/>
    <property type="match status" value="1"/>
</dbReference>
<evidence type="ECO:0000313" key="3">
    <source>
        <dbReference type="Proteomes" id="UP000785653"/>
    </source>
</evidence>
<dbReference type="Proteomes" id="UP000785653">
    <property type="component" value="Unassembled WGS sequence"/>
</dbReference>
<feature type="region of interest" description="Disordered" evidence="1">
    <location>
        <begin position="119"/>
        <end position="160"/>
    </location>
</feature>
<dbReference type="GO" id="GO:0015666">
    <property type="term" value="F:restriction endodeoxyribonuclease activity"/>
    <property type="evidence" value="ECO:0007669"/>
    <property type="project" value="TreeGrafter"/>
</dbReference>
<dbReference type="GO" id="GO:0009307">
    <property type="term" value="P:DNA restriction-modification system"/>
    <property type="evidence" value="ECO:0007669"/>
    <property type="project" value="InterPro"/>
</dbReference>
<comment type="caution">
    <text evidence="2">The sequence shown here is derived from an EMBL/GenBank/DDBJ whole genome shotgun (WGS) entry which is preliminary data.</text>
</comment>
<dbReference type="Pfam" id="PF14338">
    <property type="entry name" value="Mrr_N"/>
    <property type="match status" value="1"/>
</dbReference>
<dbReference type="GO" id="GO:0003677">
    <property type="term" value="F:DNA binding"/>
    <property type="evidence" value="ECO:0007669"/>
    <property type="project" value="InterPro"/>
</dbReference>
<dbReference type="AlphaFoldDB" id="A0A8F7XW00"/>
<dbReference type="RefSeq" id="WP_005505835.1">
    <property type="nucleotide sequence ID" value="NZ_CAJLGA010000047.1"/>
</dbReference>
<protein>
    <submittedName>
        <fullName evidence="2">Restriction endonuclease</fullName>
    </submittedName>
</protein>
<name>A0A8F7XW00_9MICC</name>
<feature type="compositionally biased region" description="Low complexity" evidence="1">
    <location>
        <begin position="136"/>
        <end position="152"/>
    </location>
</feature>
<keyword evidence="2" id="KW-0378">Hydrolase</keyword>
<dbReference type="InterPro" id="IPR011335">
    <property type="entry name" value="Restrct_endonuc-II-like"/>
</dbReference>
<dbReference type="Gene3D" id="3.40.1350.10">
    <property type="match status" value="1"/>
</dbReference>
<reference evidence="2" key="1">
    <citation type="submission" date="2020-04" db="EMBL/GenBank/DDBJ databases">
        <title>Deep metagenomics examines the oral microbiome during advanced dental caries in children, revealing novel taxa and co-occurrences with host molecules.</title>
        <authorList>
            <person name="Baker J.L."/>
            <person name="Morton J.T."/>
            <person name="Dinis M."/>
            <person name="Alvarez R."/>
            <person name="Tran N.C."/>
            <person name="Knight R."/>
            <person name="Edlund A."/>
        </authorList>
    </citation>
    <scope>NUCLEOTIDE SEQUENCE</scope>
    <source>
        <strain evidence="2">JCVI_47_bin.3</strain>
    </source>
</reference>
<dbReference type="SUPFAM" id="SSF52980">
    <property type="entry name" value="Restriction endonuclease-like"/>
    <property type="match status" value="1"/>
</dbReference>